<dbReference type="Proteomes" id="UP001085076">
    <property type="component" value="Miscellaneous, Linkage group lg08"/>
</dbReference>
<organism evidence="2 3">
    <name type="scientific">Dioscorea zingiberensis</name>
    <dbReference type="NCBI Taxonomy" id="325984"/>
    <lineage>
        <taxon>Eukaryota</taxon>
        <taxon>Viridiplantae</taxon>
        <taxon>Streptophyta</taxon>
        <taxon>Embryophyta</taxon>
        <taxon>Tracheophyta</taxon>
        <taxon>Spermatophyta</taxon>
        <taxon>Magnoliopsida</taxon>
        <taxon>Liliopsida</taxon>
        <taxon>Dioscoreales</taxon>
        <taxon>Dioscoreaceae</taxon>
        <taxon>Dioscorea</taxon>
    </lineage>
</organism>
<protein>
    <recommendedName>
        <fullName evidence="1">UBX domain-containing protein</fullName>
    </recommendedName>
</protein>
<gene>
    <name evidence="2" type="ORF">J5N97_026331</name>
</gene>
<dbReference type="InterPro" id="IPR001012">
    <property type="entry name" value="UBX_dom"/>
</dbReference>
<dbReference type="PROSITE" id="PS50033">
    <property type="entry name" value="UBX"/>
    <property type="match status" value="1"/>
</dbReference>
<dbReference type="CDD" id="cd01767">
    <property type="entry name" value="UBX"/>
    <property type="match status" value="1"/>
</dbReference>
<evidence type="ECO:0000313" key="3">
    <source>
        <dbReference type="Proteomes" id="UP001085076"/>
    </source>
</evidence>
<dbReference type="GO" id="GO:0036503">
    <property type="term" value="P:ERAD pathway"/>
    <property type="evidence" value="ECO:0007669"/>
    <property type="project" value="TreeGrafter"/>
</dbReference>
<dbReference type="SUPFAM" id="SSF54236">
    <property type="entry name" value="Ubiquitin-like"/>
    <property type="match status" value="1"/>
</dbReference>
<feature type="domain" description="UBX" evidence="1">
    <location>
        <begin position="194"/>
        <end position="266"/>
    </location>
</feature>
<proteinExistence type="predicted"/>
<accession>A0A9D5H6M0</accession>
<dbReference type="OrthoDB" id="1026733at2759"/>
<dbReference type="PANTHER" id="PTHR23322:SF71">
    <property type="entry name" value="UBIQUITIN-ASSOCIATED (UBA) PROTEIN-RELATED"/>
    <property type="match status" value="1"/>
</dbReference>
<dbReference type="AlphaFoldDB" id="A0A9D5H6M0"/>
<dbReference type="PANTHER" id="PTHR23322">
    <property type="entry name" value="FAS-ASSOCIATED PROTEIN"/>
    <property type="match status" value="1"/>
</dbReference>
<dbReference type="InterPro" id="IPR029071">
    <property type="entry name" value="Ubiquitin-like_domsf"/>
</dbReference>
<dbReference type="Pfam" id="PF00789">
    <property type="entry name" value="UBX"/>
    <property type="match status" value="1"/>
</dbReference>
<name>A0A9D5H6M0_9LILI</name>
<dbReference type="Gene3D" id="3.10.20.90">
    <property type="entry name" value="Phosphatidylinositol 3-kinase Catalytic Subunit, Chain A, domain 1"/>
    <property type="match status" value="1"/>
</dbReference>
<reference evidence="2" key="2">
    <citation type="journal article" date="2022" name="Hortic Res">
        <title>The genome of Dioscorea zingiberensis sheds light on the biosynthesis, origin and evolution of the medicinally important diosgenin saponins.</title>
        <authorList>
            <person name="Li Y."/>
            <person name="Tan C."/>
            <person name="Li Z."/>
            <person name="Guo J."/>
            <person name="Li S."/>
            <person name="Chen X."/>
            <person name="Wang C."/>
            <person name="Dai X."/>
            <person name="Yang H."/>
            <person name="Song W."/>
            <person name="Hou L."/>
            <person name="Xu J."/>
            <person name="Tong Z."/>
            <person name="Xu A."/>
            <person name="Yuan X."/>
            <person name="Wang W."/>
            <person name="Yang Q."/>
            <person name="Chen L."/>
            <person name="Sun Z."/>
            <person name="Wang K."/>
            <person name="Pan B."/>
            <person name="Chen J."/>
            <person name="Bao Y."/>
            <person name="Liu F."/>
            <person name="Qi X."/>
            <person name="Gang D.R."/>
            <person name="Wen J."/>
            <person name="Li J."/>
        </authorList>
    </citation>
    <scope>NUCLEOTIDE SEQUENCE</scope>
    <source>
        <strain evidence="2">Dzin_1.0</strain>
    </source>
</reference>
<evidence type="ECO:0000313" key="2">
    <source>
        <dbReference type="EMBL" id="KAJ0965193.1"/>
    </source>
</evidence>
<reference evidence="2" key="1">
    <citation type="submission" date="2021-03" db="EMBL/GenBank/DDBJ databases">
        <authorList>
            <person name="Li Z."/>
            <person name="Yang C."/>
        </authorList>
    </citation>
    <scope>NUCLEOTIDE SEQUENCE</scope>
    <source>
        <strain evidence="2">Dzin_1.0</strain>
        <tissue evidence="2">Leaf</tissue>
    </source>
</reference>
<evidence type="ECO:0000259" key="1">
    <source>
        <dbReference type="PROSITE" id="PS50033"/>
    </source>
</evidence>
<dbReference type="GO" id="GO:0043130">
    <property type="term" value="F:ubiquitin binding"/>
    <property type="evidence" value="ECO:0007669"/>
    <property type="project" value="TreeGrafter"/>
</dbReference>
<comment type="caution">
    <text evidence="2">The sequence shown here is derived from an EMBL/GenBank/DDBJ whole genome shotgun (WGS) entry which is preliminary data.</text>
</comment>
<keyword evidence="3" id="KW-1185">Reference proteome</keyword>
<dbReference type="SMART" id="SM00166">
    <property type="entry name" value="UBX"/>
    <property type="match status" value="1"/>
</dbReference>
<sequence>MAQDLFNLAHDVLPGHVSLEDGEKMSIVLPDAVHQLLSPYRDACLKDKALILQSLLSSASKVPLLLEPQLELLEEDQFKSVMQKLKDEIKYRVEYYSNGGDKVTIFLPNENKELMDFTNKTHLDAILQTLFDHSIKTEGPVSPEELVEILQRTIEEQGSAFRASRESEEETLRRNRRLREEQDAAYHESLLKDKIRVRFPNGERREKSFDKTDKIRSIYKFIDSLDIPGIGGYQLISSFPRKVYGHEQLDMTIKGMSLHPSAALFLELI</sequence>
<dbReference type="GO" id="GO:0005783">
    <property type="term" value="C:endoplasmic reticulum"/>
    <property type="evidence" value="ECO:0007669"/>
    <property type="project" value="TreeGrafter"/>
</dbReference>
<dbReference type="EMBL" id="JAGGNH010000008">
    <property type="protein sequence ID" value="KAJ0965193.1"/>
    <property type="molecule type" value="Genomic_DNA"/>
</dbReference>
<dbReference type="InterPro" id="IPR050730">
    <property type="entry name" value="UBX_domain-protein"/>
</dbReference>